<evidence type="ECO:0000313" key="2">
    <source>
        <dbReference type="EMBL" id="GIU43137.1"/>
    </source>
</evidence>
<gene>
    <name evidence="2" type="ORF">TUM4438_11370</name>
</gene>
<reference evidence="2" key="1">
    <citation type="submission" date="2021-05" db="EMBL/GenBank/DDBJ databases">
        <title>Molecular characterization for Shewanella algae harboring chromosomal blaOXA-55-like strains isolated from clinical and environment sample.</title>
        <authorList>
            <person name="Ohama Y."/>
            <person name="Aoki K."/>
            <person name="Harada S."/>
            <person name="Moriya K."/>
            <person name="Ishii Y."/>
            <person name="Tateda K."/>
        </authorList>
    </citation>
    <scope>NUCLEOTIDE SEQUENCE</scope>
    <source>
        <strain evidence="2">JCM 11563</strain>
    </source>
</reference>
<dbReference type="Proteomes" id="UP000887104">
    <property type="component" value="Unassembled WGS sequence"/>
</dbReference>
<dbReference type="RefSeq" id="WP_220780215.1">
    <property type="nucleotide sequence ID" value="NZ_BPEY01000013.1"/>
</dbReference>
<keyword evidence="1" id="KW-1133">Transmembrane helix</keyword>
<keyword evidence="3" id="KW-1185">Reference proteome</keyword>
<keyword evidence="1" id="KW-0812">Transmembrane</keyword>
<accession>A0ABQ4P6H8</accession>
<sequence length="114" mass="13083">MAIFKYALNQDYIELQASNWCGLEQMFINGKRVSRKLNFGRQSEHSLTLNDGKAAKLQLLLDPITEQLTCKIYKQNNLIASLKQGKKELYRSRQLTQQGILAIGLFIVFLLTFS</sequence>
<proteinExistence type="predicted"/>
<organism evidence="2 3">
    <name type="scientific">Shewanella sairae</name>
    <dbReference type="NCBI Taxonomy" id="190310"/>
    <lineage>
        <taxon>Bacteria</taxon>
        <taxon>Pseudomonadati</taxon>
        <taxon>Pseudomonadota</taxon>
        <taxon>Gammaproteobacteria</taxon>
        <taxon>Alteromonadales</taxon>
        <taxon>Shewanellaceae</taxon>
        <taxon>Shewanella</taxon>
    </lineage>
</organism>
<name>A0ABQ4P6H8_9GAMM</name>
<comment type="caution">
    <text evidence="2">The sequence shown here is derived from an EMBL/GenBank/DDBJ whole genome shotgun (WGS) entry which is preliminary data.</text>
</comment>
<dbReference type="EMBL" id="BPEY01000013">
    <property type="protein sequence ID" value="GIU43137.1"/>
    <property type="molecule type" value="Genomic_DNA"/>
</dbReference>
<protein>
    <submittedName>
        <fullName evidence="2">Uncharacterized protein</fullName>
    </submittedName>
</protein>
<keyword evidence="1" id="KW-0472">Membrane</keyword>
<evidence type="ECO:0000256" key="1">
    <source>
        <dbReference type="SAM" id="Phobius"/>
    </source>
</evidence>
<feature type="transmembrane region" description="Helical" evidence="1">
    <location>
        <begin position="95"/>
        <end position="113"/>
    </location>
</feature>
<evidence type="ECO:0000313" key="3">
    <source>
        <dbReference type="Proteomes" id="UP000887104"/>
    </source>
</evidence>